<evidence type="ECO:0000313" key="13">
    <source>
        <dbReference type="Proteomes" id="UP001608902"/>
    </source>
</evidence>
<accession>A0ABD6E5R5</accession>
<dbReference type="CDD" id="cd00862">
    <property type="entry name" value="ProRS_anticodon_zinc"/>
    <property type="match status" value="1"/>
</dbReference>
<evidence type="ECO:0000259" key="10">
    <source>
        <dbReference type="PROSITE" id="PS50862"/>
    </source>
</evidence>
<dbReference type="Pfam" id="PF03129">
    <property type="entry name" value="HGTP_anticodon"/>
    <property type="match status" value="1"/>
</dbReference>
<evidence type="ECO:0000259" key="11">
    <source>
        <dbReference type="PROSITE" id="PS51185"/>
    </source>
</evidence>
<evidence type="ECO:0000256" key="4">
    <source>
        <dbReference type="ARBA" id="ARBA00022840"/>
    </source>
</evidence>
<keyword evidence="5" id="KW-0648">Protein biosynthesis</keyword>
<keyword evidence="3" id="KW-0547">Nucleotide-binding</keyword>
<dbReference type="Pfam" id="PF09180">
    <property type="entry name" value="ProRS-C_1"/>
    <property type="match status" value="1"/>
</dbReference>
<feature type="compositionally biased region" description="Basic and acidic residues" evidence="9">
    <location>
        <begin position="84"/>
        <end position="98"/>
    </location>
</feature>
<dbReference type="SUPFAM" id="SSF52954">
    <property type="entry name" value="Class II aaRS ABD-related"/>
    <property type="match status" value="1"/>
</dbReference>
<dbReference type="AlphaFoldDB" id="A0ABD6E5R5"/>
<dbReference type="SMART" id="SM00946">
    <property type="entry name" value="ProRS-C_1"/>
    <property type="match status" value="1"/>
</dbReference>
<keyword evidence="2" id="KW-0436">Ligase</keyword>
<dbReference type="InterPro" id="IPR016061">
    <property type="entry name" value="Pro-tRNA_ligase_II_C"/>
</dbReference>
<dbReference type="InterPro" id="IPR006195">
    <property type="entry name" value="aa-tRNA-synth_II"/>
</dbReference>
<dbReference type="FunFam" id="3.30.110.30:FF:000001">
    <property type="entry name" value="Bifunctional glutamate/proline--tRNA ligase"/>
    <property type="match status" value="1"/>
</dbReference>
<dbReference type="InterPro" id="IPR002314">
    <property type="entry name" value="aa-tRNA-synt_IIb"/>
</dbReference>
<keyword evidence="4" id="KW-0067">ATP-binding</keyword>
<dbReference type="EMBL" id="JBGFUD010000880">
    <property type="protein sequence ID" value="MFH4975389.1"/>
    <property type="molecule type" value="Genomic_DNA"/>
</dbReference>
<comment type="caution">
    <text evidence="12">The sequence shown here is derived from an EMBL/GenBank/DDBJ whole genome shotgun (WGS) entry which is preliminary data.</text>
</comment>
<dbReference type="InterPro" id="IPR004499">
    <property type="entry name" value="Pro-tRNA-ligase_IIa_arc-type"/>
</dbReference>
<feature type="region of interest" description="Disordered" evidence="9">
    <location>
        <begin position="43"/>
        <end position="133"/>
    </location>
</feature>
<dbReference type="Pfam" id="PF00458">
    <property type="entry name" value="WHEP-TRS"/>
    <property type="match status" value="3"/>
</dbReference>
<comment type="catalytic activity">
    <reaction evidence="8">
        <text>tRNA(Pro) + L-proline + ATP = L-prolyl-tRNA(Pro) + AMP + diphosphate</text>
        <dbReference type="Rhea" id="RHEA:14305"/>
        <dbReference type="Rhea" id="RHEA-COMP:9700"/>
        <dbReference type="Rhea" id="RHEA-COMP:9702"/>
        <dbReference type="ChEBI" id="CHEBI:30616"/>
        <dbReference type="ChEBI" id="CHEBI:33019"/>
        <dbReference type="ChEBI" id="CHEBI:60039"/>
        <dbReference type="ChEBI" id="CHEBI:78442"/>
        <dbReference type="ChEBI" id="CHEBI:78532"/>
        <dbReference type="ChEBI" id="CHEBI:456215"/>
        <dbReference type="EC" id="6.1.1.15"/>
    </reaction>
</comment>
<feature type="region of interest" description="Disordered" evidence="9">
    <location>
        <begin position="280"/>
        <end position="335"/>
    </location>
</feature>
<keyword evidence="6" id="KW-0030">Aminoacyl-tRNA synthetase</keyword>
<dbReference type="PROSITE" id="PS50862">
    <property type="entry name" value="AA_TRNA_LIGASE_II"/>
    <property type="match status" value="1"/>
</dbReference>
<evidence type="ECO:0000256" key="1">
    <source>
        <dbReference type="ARBA" id="ARBA00012831"/>
    </source>
</evidence>
<dbReference type="InterPro" id="IPR004154">
    <property type="entry name" value="Anticodon-bd"/>
</dbReference>
<dbReference type="EC" id="6.1.1.15" evidence="1"/>
<evidence type="ECO:0000256" key="8">
    <source>
        <dbReference type="ARBA" id="ARBA00047671"/>
    </source>
</evidence>
<dbReference type="SUPFAM" id="SSF64586">
    <property type="entry name" value="C-terminal domain of ProRS"/>
    <property type="match status" value="1"/>
</dbReference>
<dbReference type="InterPro" id="IPR000738">
    <property type="entry name" value="WHEP-TRS_dom"/>
</dbReference>
<dbReference type="InterPro" id="IPR036621">
    <property type="entry name" value="Anticodon-bd_dom_sf"/>
</dbReference>
<dbReference type="NCBIfam" id="TIGR00408">
    <property type="entry name" value="proS_fam_I"/>
    <property type="match status" value="1"/>
</dbReference>
<dbReference type="InterPro" id="IPR017449">
    <property type="entry name" value="Pro-tRNA_synth_II"/>
</dbReference>
<dbReference type="InterPro" id="IPR009068">
    <property type="entry name" value="uS15_NS1_RNA-bd_sf"/>
</dbReference>
<feature type="domain" description="WHEP-TRS" evidence="11">
    <location>
        <begin position="229"/>
        <end position="285"/>
    </location>
</feature>
<evidence type="ECO:0000256" key="5">
    <source>
        <dbReference type="ARBA" id="ARBA00022917"/>
    </source>
</evidence>
<dbReference type="InterPro" id="IPR002316">
    <property type="entry name" value="Pro-tRNA-ligase_IIa"/>
</dbReference>
<dbReference type="GO" id="GO:0005524">
    <property type="term" value="F:ATP binding"/>
    <property type="evidence" value="ECO:0007669"/>
    <property type="project" value="UniProtKB-KW"/>
</dbReference>
<dbReference type="PRINTS" id="PR01046">
    <property type="entry name" value="TRNASYNTHPRO"/>
</dbReference>
<feature type="domain" description="WHEP-TRS" evidence="11">
    <location>
        <begin position="153"/>
        <end position="209"/>
    </location>
</feature>
<dbReference type="Gene3D" id="3.30.930.10">
    <property type="entry name" value="Bira Bifunctional Protein, Domain 2"/>
    <property type="match status" value="1"/>
</dbReference>
<feature type="compositionally biased region" description="Polar residues" evidence="9">
    <location>
        <begin position="73"/>
        <end position="83"/>
    </location>
</feature>
<feature type="compositionally biased region" description="Basic and acidic residues" evidence="9">
    <location>
        <begin position="118"/>
        <end position="133"/>
    </location>
</feature>
<dbReference type="GO" id="GO:0004827">
    <property type="term" value="F:proline-tRNA ligase activity"/>
    <property type="evidence" value="ECO:0007669"/>
    <property type="project" value="UniProtKB-EC"/>
</dbReference>
<feature type="compositionally biased region" description="Basic and acidic residues" evidence="9">
    <location>
        <begin position="317"/>
        <end position="335"/>
    </location>
</feature>
<dbReference type="Gene3D" id="3.30.110.30">
    <property type="entry name" value="C-terminal domain of ProRS"/>
    <property type="match status" value="1"/>
</dbReference>
<evidence type="ECO:0000256" key="2">
    <source>
        <dbReference type="ARBA" id="ARBA00022598"/>
    </source>
</evidence>
<dbReference type="Gene3D" id="1.10.287.10">
    <property type="entry name" value="S15/NS1, RNA-binding"/>
    <property type="match status" value="3"/>
</dbReference>
<dbReference type="PROSITE" id="PS51185">
    <property type="entry name" value="WHEP_TRS_2"/>
    <property type="match status" value="3"/>
</dbReference>
<name>A0ABD6E5R5_9BILA</name>
<feature type="domain" description="Aminoacyl-transfer RNA synthetases class-II family profile" evidence="10">
    <location>
        <begin position="364"/>
        <end position="614"/>
    </location>
</feature>
<sequence>MDIYRSVEKQGALVRSLKASYPKSAETKAAVDELLRLKKQYKAKTGREYKAGNPPGIAEPNSDHQERAYELSQVPNALVSSNAAERHRATSEDERLVRDPNLSTPNEQSAGQASARLSDSKDESGGEVTWKECNAHDEPMLILSDIVGSGKDAKLQMHERIEDQGRLVRGLKADDPKGEGTKAAISLLLEMKKEYKNRFGEEYKPCPNSQLTSPLLKKSDNIQLEKSLTELEMKSRIRIQGDLVRKLKAQDPKSKASRKAITDLLELKKLFKDITGREYVPENETVPDGRKKEDKGEKRSQQSGSSTSRQQSSSNAEKIHRPVSDETKKQSRLGLEAKKEENTADWYSQVITKSGMIEYYDVSGCYVLRPWSYAIWEVIKKWFDIRIKKMGVRNCYFPIFVSQAALEREKTHIADFAPEVAWVTRAGKSEISEPIAIRPTSETVMYPSYAKWVQSHRDLPIRLNQWCNIVRWEFKHPTPFLRTREFLWQEGHSAFATEAEAQKEVFDILDLYEQIYVDLLAIPVIKGRKSEKEKFAGGVFTTTCEAYVPVNGRSIQGATSHHLGQNFSRMFDISYDDAQSGARQYAYQNSWGLSTRTIGAIVMIHGDNAGLVLPPRVASIQVIVIPVGMTAQMSGSDKDKLITKVNEVVSMLVEEGIRAEKDSRDNYSPGWKFNHWEVKGVPIRAEIGPKDLAKSQVMLVIRHSGERKAVPIGEIVNTSRQLLDTIHNDMYRKVLESRDQHLMLTTKWCEFKEYLDQKYILLAPFCGAIACEEAIKRDSTRESESDTEPGTAAMGAKTLCIPLNQPKETLPSQCIHPECTVTPTAWTLFGRSY</sequence>
<evidence type="ECO:0000256" key="6">
    <source>
        <dbReference type="ARBA" id="ARBA00023146"/>
    </source>
</evidence>
<dbReference type="CDD" id="cd00778">
    <property type="entry name" value="ProRS_core_arch_euk"/>
    <property type="match status" value="1"/>
</dbReference>
<dbReference type="Gene3D" id="3.40.50.800">
    <property type="entry name" value="Anticodon-binding domain"/>
    <property type="match status" value="1"/>
</dbReference>
<reference evidence="12 13" key="1">
    <citation type="submission" date="2024-08" db="EMBL/GenBank/DDBJ databases">
        <title>Gnathostoma spinigerum genome.</title>
        <authorList>
            <person name="Gonzalez-Bertolin B."/>
            <person name="Monzon S."/>
            <person name="Zaballos A."/>
            <person name="Jimenez P."/>
            <person name="Dekumyoy P."/>
            <person name="Varona S."/>
            <person name="Cuesta I."/>
            <person name="Sumanam S."/>
            <person name="Adisakwattana P."/>
            <person name="Gasser R.B."/>
            <person name="Hernandez-Gonzalez A."/>
            <person name="Young N.D."/>
            <person name="Perteguer M.J."/>
        </authorList>
    </citation>
    <scope>NUCLEOTIDE SEQUENCE [LARGE SCALE GENOMIC DNA]</scope>
    <source>
        <strain evidence="12">AL3</strain>
        <tissue evidence="12">Liver</tissue>
    </source>
</reference>
<dbReference type="HAMAP" id="MF_01571">
    <property type="entry name" value="Pro_tRNA_synth_type3"/>
    <property type="match status" value="1"/>
</dbReference>
<dbReference type="PANTHER" id="PTHR43382:SF2">
    <property type="entry name" value="BIFUNCTIONAL GLUTAMATE_PROLINE--TRNA LIGASE"/>
    <property type="match status" value="1"/>
</dbReference>
<feature type="domain" description="WHEP-TRS" evidence="11">
    <location>
        <begin position="1"/>
        <end position="55"/>
    </location>
</feature>
<dbReference type="GO" id="GO:0006399">
    <property type="term" value="P:tRNA metabolic process"/>
    <property type="evidence" value="ECO:0007669"/>
    <property type="project" value="UniProtKB-ARBA"/>
</dbReference>
<dbReference type="InterPro" id="IPR045864">
    <property type="entry name" value="aa-tRNA-synth_II/BPL/LPL"/>
</dbReference>
<dbReference type="SMART" id="SM00991">
    <property type="entry name" value="WHEP-TRS"/>
    <property type="match status" value="3"/>
</dbReference>
<feature type="compositionally biased region" description="Low complexity" evidence="9">
    <location>
        <begin position="301"/>
        <end position="314"/>
    </location>
</feature>
<dbReference type="Proteomes" id="UP001608902">
    <property type="component" value="Unassembled WGS sequence"/>
</dbReference>
<feature type="compositionally biased region" description="Polar residues" evidence="9">
    <location>
        <begin position="101"/>
        <end position="117"/>
    </location>
</feature>
<dbReference type="FunFam" id="3.30.930.10:FF:000007">
    <property type="entry name" value="Bifunctional glutamate/proline--tRNA ligase"/>
    <property type="match status" value="1"/>
</dbReference>
<dbReference type="CDD" id="cd00936">
    <property type="entry name" value="WEPRS_RNA"/>
    <property type="match status" value="1"/>
</dbReference>
<evidence type="ECO:0000256" key="3">
    <source>
        <dbReference type="ARBA" id="ARBA00022741"/>
    </source>
</evidence>
<dbReference type="Pfam" id="PF00587">
    <property type="entry name" value="tRNA-synt_2b"/>
    <property type="match status" value="1"/>
</dbReference>
<evidence type="ECO:0000256" key="9">
    <source>
        <dbReference type="SAM" id="MobiDB-lite"/>
    </source>
</evidence>
<feature type="compositionally biased region" description="Basic and acidic residues" evidence="9">
    <location>
        <begin position="287"/>
        <end position="300"/>
    </location>
</feature>
<dbReference type="PANTHER" id="PTHR43382">
    <property type="entry name" value="PROLYL-TRNA SYNTHETASE"/>
    <property type="match status" value="1"/>
</dbReference>
<dbReference type="FunFam" id="3.40.50.800:FF:000005">
    <property type="entry name" value="bifunctional glutamate/proline--tRNA ligase"/>
    <property type="match status" value="1"/>
</dbReference>
<evidence type="ECO:0000313" key="12">
    <source>
        <dbReference type="EMBL" id="MFH4975389.1"/>
    </source>
</evidence>
<organism evidence="12 13">
    <name type="scientific">Gnathostoma spinigerum</name>
    <dbReference type="NCBI Taxonomy" id="75299"/>
    <lineage>
        <taxon>Eukaryota</taxon>
        <taxon>Metazoa</taxon>
        <taxon>Ecdysozoa</taxon>
        <taxon>Nematoda</taxon>
        <taxon>Chromadorea</taxon>
        <taxon>Rhabditida</taxon>
        <taxon>Spirurina</taxon>
        <taxon>Gnathostomatomorpha</taxon>
        <taxon>Gnathostomatoidea</taxon>
        <taxon>Gnathostomatidae</taxon>
        <taxon>Gnathostoma</taxon>
    </lineage>
</organism>
<dbReference type="SUPFAM" id="SSF55681">
    <property type="entry name" value="Class II aaRS and biotin synthetases"/>
    <property type="match status" value="1"/>
</dbReference>
<dbReference type="GO" id="GO:0006412">
    <property type="term" value="P:translation"/>
    <property type="evidence" value="ECO:0007669"/>
    <property type="project" value="UniProtKB-KW"/>
</dbReference>
<proteinExistence type="inferred from homology"/>
<gene>
    <name evidence="12" type="ORF">AB6A40_002098</name>
</gene>
<protein>
    <recommendedName>
        <fullName evidence="1">proline--tRNA ligase</fullName>
        <ecNumber evidence="1">6.1.1.15</ecNumber>
    </recommendedName>
    <alternativeName>
        <fullName evidence="7">Prolyl-tRNA synthetase</fullName>
    </alternativeName>
</protein>
<dbReference type="SUPFAM" id="SSF47060">
    <property type="entry name" value="S15/NS1 RNA-binding domain"/>
    <property type="match status" value="3"/>
</dbReference>
<keyword evidence="13" id="KW-1185">Reference proteome</keyword>
<dbReference type="InterPro" id="IPR033721">
    <property type="entry name" value="ProRS_core_arch_euk"/>
</dbReference>
<evidence type="ECO:0000256" key="7">
    <source>
        <dbReference type="ARBA" id="ARBA00029731"/>
    </source>
</evidence>